<dbReference type="STRING" id="68775.A0A5C3LZV0"/>
<evidence type="ECO:0000313" key="3">
    <source>
        <dbReference type="Proteomes" id="UP000308652"/>
    </source>
</evidence>
<sequence length="386" mass="41131">MSMKALVTAPGNTAVVGDMPIPEPGPHEIRVEVRSIALNPVDALYVAHPSDGPGRIVGSDIAGIVNSVGEGVQGWKIGDRVAGLLQGATSGNPRPGGFAKYAILEADLTIGIPSSVSFEEAATLPLCSLTAAQALFIRLRLPAPFPSPFTFPVPTEPPAVLIYSASTSLGLFTVQLASLLRTASGDPYRIYVTASPRHIPLLTSLGVPASHIFDYRSPTWVEDVKKASGGITHAVDCISEDDSTGRVSETFVEAGGNLAVIRNATWDKDKVRPNVEALYGAVWSGLGYELQYNNRILPASPTWRAFSVAFFAWLSAGAPDDATRFPIAANPVRLMPGGLERVATDGFELLGAGNVVSRARVDEKEEEREWMRPISGEKLVYRIGDV</sequence>
<dbReference type="InterPro" id="IPR020843">
    <property type="entry name" value="ER"/>
</dbReference>
<dbReference type="EMBL" id="ML213603">
    <property type="protein sequence ID" value="TFK38490.1"/>
    <property type="molecule type" value="Genomic_DNA"/>
</dbReference>
<dbReference type="SMART" id="SM00829">
    <property type="entry name" value="PKS_ER"/>
    <property type="match status" value="1"/>
</dbReference>
<dbReference type="SUPFAM" id="SSF51735">
    <property type="entry name" value="NAD(P)-binding Rossmann-fold domains"/>
    <property type="match status" value="1"/>
</dbReference>
<dbReference type="CDD" id="cd08249">
    <property type="entry name" value="enoyl_reductase_like"/>
    <property type="match status" value="1"/>
</dbReference>
<protein>
    <submittedName>
        <fullName evidence="2">Chaperonin 10-like protein</fullName>
    </submittedName>
</protein>
<dbReference type="AlphaFoldDB" id="A0A5C3LZV0"/>
<dbReference type="Gene3D" id="3.40.50.720">
    <property type="entry name" value="NAD(P)-binding Rossmann-like Domain"/>
    <property type="match status" value="1"/>
</dbReference>
<dbReference type="Pfam" id="PF08240">
    <property type="entry name" value="ADH_N"/>
    <property type="match status" value="1"/>
</dbReference>
<dbReference type="InterPro" id="IPR013154">
    <property type="entry name" value="ADH-like_N"/>
</dbReference>
<reference evidence="2 3" key="1">
    <citation type="journal article" date="2019" name="Nat. Ecol. Evol.">
        <title>Megaphylogeny resolves global patterns of mushroom evolution.</title>
        <authorList>
            <person name="Varga T."/>
            <person name="Krizsan K."/>
            <person name="Foldi C."/>
            <person name="Dima B."/>
            <person name="Sanchez-Garcia M."/>
            <person name="Sanchez-Ramirez S."/>
            <person name="Szollosi G.J."/>
            <person name="Szarkandi J.G."/>
            <person name="Papp V."/>
            <person name="Albert L."/>
            <person name="Andreopoulos W."/>
            <person name="Angelini C."/>
            <person name="Antonin V."/>
            <person name="Barry K.W."/>
            <person name="Bougher N.L."/>
            <person name="Buchanan P."/>
            <person name="Buyck B."/>
            <person name="Bense V."/>
            <person name="Catcheside P."/>
            <person name="Chovatia M."/>
            <person name="Cooper J."/>
            <person name="Damon W."/>
            <person name="Desjardin D."/>
            <person name="Finy P."/>
            <person name="Geml J."/>
            <person name="Haridas S."/>
            <person name="Hughes K."/>
            <person name="Justo A."/>
            <person name="Karasinski D."/>
            <person name="Kautmanova I."/>
            <person name="Kiss B."/>
            <person name="Kocsube S."/>
            <person name="Kotiranta H."/>
            <person name="LaButti K.M."/>
            <person name="Lechner B.E."/>
            <person name="Liimatainen K."/>
            <person name="Lipzen A."/>
            <person name="Lukacs Z."/>
            <person name="Mihaltcheva S."/>
            <person name="Morgado L.N."/>
            <person name="Niskanen T."/>
            <person name="Noordeloos M.E."/>
            <person name="Ohm R.A."/>
            <person name="Ortiz-Santana B."/>
            <person name="Ovrebo C."/>
            <person name="Racz N."/>
            <person name="Riley R."/>
            <person name="Savchenko A."/>
            <person name="Shiryaev A."/>
            <person name="Soop K."/>
            <person name="Spirin V."/>
            <person name="Szebenyi C."/>
            <person name="Tomsovsky M."/>
            <person name="Tulloss R.E."/>
            <person name="Uehling J."/>
            <person name="Grigoriev I.V."/>
            <person name="Vagvolgyi C."/>
            <person name="Papp T."/>
            <person name="Martin F.M."/>
            <person name="Miettinen O."/>
            <person name="Hibbett D.S."/>
            <person name="Nagy L.G."/>
        </authorList>
    </citation>
    <scope>NUCLEOTIDE SEQUENCE [LARGE SCALE GENOMIC DNA]</scope>
    <source>
        <strain evidence="2 3">CBS 166.37</strain>
    </source>
</reference>
<dbReference type="OrthoDB" id="10257049at2759"/>
<accession>A0A5C3LZV0</accession>
<dbReference type="PANTHER" id="PTHR45348">
    <property type="entry name" value="HYPOTHETICAL OXIDOREDUCTASE (EUROFUNG)"/>
    <property type="match status" value="1"/>
</dbReference>
<dbReference type="InterPro" id="IPR011032">
    <property type="entry name" value="GroES-like_sf"/>
</dbReference>
<dbReference type="SUPFAM" id="SSF50129">
    <property type="entry name" value="GroES-like"/>
    <property type="match status" value="1"/>
</dbReference>
<organism evidence="2 3">
    <name type="scientific">Crucibulum laeve</name>
    <dbReference type="NCBI Taxonomy" id="68775"/>
    <lineage>
        <taxon>Eukaryota</taxon>
        <taxon>Fungi</taxon>
        <taxon>Dikarya</taxon>
        <taxon>Basidiomycota</taxon>
        <taxon>Agaricomycotina</taxon>
        <taxon>Agaricomycetes</taxon>
        <taxon>Agaricomycetidae</taxon>
        <taxon>Agaricales</taxon>
        <taxon>Agaricineae</taxon>
        <taxon>Nidulariaceae</taxon>
        <taxon>Crucibulum</taxon>
    </lineage>
</organism>
<dbReference type="PANTHER" id="PTHR45348:SF7">
    <property type="entry name" value="ZINC BINDING OXIDOREDUCTASE, PUTATIVE-RELATED"/>
    <property type="match status" value="1"/>
</dbReference>
<dbReference type="InterPro" id="IPR047122">
    <property type="entry name" value="Trans-enoyl_RdTase-like"/>
</dbReference>
<dbReference type="Proteomes" id="UP000308652">
    <property type="component" value="Unassembled WGS sequence"/>
</dbReference>
<name>A0A5C3LZV0_9AGAR</name>
<keyword evidence="3" id="KW-1185">Reference proteome</keyword>
<dbReference type="GO" id="GO:0016651">
    <property type="term" value="F:oxidoreductase activity, acting on NAD(P)H"/>
    <property type="evidence" value="ECO:0007669"/>
    <property type="project" value="InterPro"/>
</dbReference>
<dbReference type="InterPro" id="IPR036291">
    <property type="entry name" value="NAD(P)-bd_dom_sf"/>
</dbReference>
<proteinExistence type="predicted"/>
<feature type="domain" description="Enoyl reductase (ER)" evidence="1">
    <location>
        <begin position="11"/>
        <end position="282"/>
    </location>
</feature>
<gene>
    <name evidence="2" type="ORF">BDQ12DRAFT_651545</name>
</gene>
<evidence type="ECO:0000259" key="1">
    <source>
        <dbReference type="SMART" id="SM00829"/>
    </source>
</evidence>
<evidence type="ECO:0000313" key="2">
    <source>
        <dbReference type="EMBL" id="TFK38490.1"/>
    </source>
</evidence>
<dbReference type="Gene3D" id="3.90.180.10">
    <property type="entry name" value="Medium-chain alcohol dehydrogenases, catalytic domain"/>
    <property type="match status" value="1"/>
</dbReference>